<dbReference type="GO" id="GO:0006310">
    <property type="term" value="P:DNA recombination"/>
    <property type="evidence" value="ECO:0007669"/>
    <property type="project" value="UniProtKB-KW"/>
</dbReference>
<feature type="coiled-coil region" evidence="2">
    <location>
        <begin position="479"/>
        <end position="513"/>
    </location>
</feature>
<accession>A0A1C4E6B4</accession>
<evidence type="ECO:0000313" key="4">
    <source>
        <dbReference type="Proteomes" id="UP000186535"/>
    </source>
</evidence>
<name>A0A1C4E6B4_BACCE</name>
<keyword evidence="2" id="KW-0175">Coiled coil</keyword>
<reference evidence="3 4" key="1">
    <citation type="submission" date="2016-11" db="EMBL/GenBank/DDBJ databases">
        <title>Identification of Bacillus cereus isolated from egg-white.</title>
        <authorList>
            <person name="Soni A."/>
            <person name="Oey I."/>
            <person name="Silcock P."/>
            <person name="Bremer P."/>
        </authorList>
    </citation>
    <scope>NUCLEOTIDE SEQUENCE [LARGE SCALE GENOMIC DNA]</scope>
    <source>
        <strain evidence="3 4">NZAS03</strain>
    </source>
</reference>
<dbReference type="GO" id="GO:0015074">
    <property type="term" value="P:DNA integration"/>
    <property type="evidence" value="ECO:0007669"/>
    <property type="project" value="InterPro"/>
</dbReference>
<gene>
    <name evidence="3" type="ORF">BJR07_05080</name>
</gene>
<organism evidence="3 4">
    <name type="scientific">Bacillus cereus</name>
    <dbReference type="NCBI Taxonomy" id="1396"/>
    <lineage>
        <taxon>Bacteria</taxon>
        <taxon>Bacillati</taxon>
        <taxon>Bacillota</taxon>
        <taxon>Bacilli</taxon>
        <taxon>Bacillales</taxon>
        <taxon>Bacillaceae</taxon>
        <taxon>Bacillus</taxon>
        <taxon>Bacillus cereus group</taxon>
    </lineage>
</organism>
<proteinExistence type="predicted"/>
<dbReference type="Gene3D" id="1.10.443.10">
    <property type="entry name" value="Intergrase catalytic core"/>
    <property type="match status" value="1"/>
</dbReference>
<feature type="coiled-coil region" evidence="2">
    <location>
        <begin position="22"/>
        <end position="49"/>
    </location>
</feature>
<evidence type="ECO:0000313" key="3">
    <source>
        <dbReference type="EMBL" id="OKA41282.1"/>
    </source>
</evidence>
<dbReference type="RefSeq" id="WP_073515862.1">
    <property type="nucleotide sequence ID" value="NZ_MPOM01000004.1"/>
</dbReference>
<dbReference type="GO" id="GO:0003677">
    <property type="term" value="F:DNA binding"/>
    <property type="evidence" value="ECO:0007669"/>
    <property type="project" value="InterPro"/>
</dbReference>
<dbReference type="AlphaFoldDB" id="A0A1C4E6B4"/>
<evidence type="ECO:0000256" key="2">
    <source>
        <dbReference type="SAM" id="Coils"/>
    </source>
</evidence>
<sequence length="562" mass="67070">MSVIDSPVKEIELDIDVFSDEAFDIKKSIIEAKEIIKRLEEENRWVRGEFEDDKWEVNTLLYNERSNYYDFSLFDSFQFNHKLPSDFKEIVKCWFINIIDNKKTAKWIFSMFKKVFEVTKGFQTTEIKTLADYIEYGETSYNYRRENLIALCNFFDYADLEIAEDYLPTLVELKGKMSRQQSNIRKLPSSQYVLSFSYYLENHFETLMKSFIDKENFNKELLMVYPILIWWRLTTIIPMRGTEFSLIERDCLIIDKEKNKEKYYIQLPRTKQSSRRVQIMDKILIDEEMYQLIKRYIDLTNQYGKTETLISYRSIMSVKDSNRGYLQKNISQFNRANLEKMIFRFYRTIEQVYGFKVEEENQLRPNDTRHIAFMSLMMQGYSPVEIARLGGHQTVQTQLHYSDHKEYWVDCEVFKLMKKVKNTSLSTEQVGIIPDEVKMKAYEVSGTYKQKMKIGFCKDEEQKCESKRCYFCSHWGISTEEYVEKKETIQKEILEMRNNVNEMTAALQNLNKQFLQDELSRRNPELLTKIKTKANAIQSDIYKMALLSSKIEDMDGGDMLHD</sequence>
<dbReference type="EMBL" id="MPON01000001">
    <property type="protein sequence ID" value="OKA41282.1"/>
    <property type="molecule type" value="Genomic_DNA"/>
</dbReference>
<comment type="caution">
    <text evidence="3">The sequence shown here is derived from an EMBL/GenBank/DDBJ whole genome shotgun (WGS) entry which is preliminary data.</text>
</comment>
<dbReference type="InterPro" id="IPR013762">
    <property type="entry name" value="Integrase-like_cat_sf"/>
</dbReference>
<dbReference type="Proteomes" id="UP000186535">
    <property type="component" value="Unassembled WGS sequence"/>
</dbReference>
<keyword evidence="1" id="KW-0233">DNA recombination</keyword>
<dbReference type="InterPro" id="IPR011010">
    <property type="entry name" value="DNA_brk_join_enz"/>
</dbReference>
<dbReference type="SUPFAM" id="SSF56349">
    <property type="entry name" value="DNA breaking-rejoining enzymes"/>
    <property type="match status" value="1"/>
</dbReference>
<protein>
    <submittedName>
        <fullName evidence="3">Integrase</fullName>
    </submittedName>
</protein>
<evidence type="ECO:0000256" key="1">
    <source>
        <dbReference type="ARBA" id="ARBA00023172"/>
    </source>
</evidence>